<keyword evidence="2" id="KW-0472">Membrane</keyword>
<dbReference type="OrthoDB" id="3419910at2"/>
<feature type="transmembrane region" description="Helical" evidence="2">
    <location>
        <begin position="57"/>
        <end position="76"/>
    </location>
</feature>
<accession>A0A543CEF2</accession>
<feature type="compositionally biased region" description="Basic residues" evidence="1">
    <location>
        <begin position="28"/>
        <end position="49"/>
    </location>
</feature>
<comment type="caution">
    <text evidence="3">The sequence shown here is derived from an EMBL/GenBank/DDBJ whole genome shotgun (WGS) entry which is preliminary data.</text>
</comment>
<keyword evidence="4" id="KW-1185">Reference proteome</keyword>
<feature type="compositionally biased region" description="Basic and acidic residues" evidence="1">
    <location>
        <begin position="312"/>
        <end position="323"/>
    </location>
</feature>
<gene>
    <name evidence="3" type="ORF">FB559_0893</name>
</gene>
<dbReference type="RefSeq" id="WP_141953526.1">
    <property type="nucleotide sequence ID" value="NZ_VFOZ01000001.1"/>
</dbReference>
<proteinExistence type="predicted"/>
<feature type="region of interest" description="Disordered" evidence="1">
    <location>
        <begin position="1"/>
        <end position="52"/>
    </location>
</feature>
<name>A0A543CEF2_9ACTN</name>
<sequence>MSGEPEAPMFDDDFIKGASFTEPSARERARRPGRLERRRIARAAGRRTRRDGSRMKTAVTVLAVVVAMALVGALAWKVRGGGALSPETASVKKGPVPAIGAANPFEGSPAASYADGAAGIVPPPAKPVGAFSARNVVAAYANTGHLLAASALDRQTLLGGSPDAFAAAVGPDERPDFVKRLNDHDTGQRTRGWLVTFAPHTAELVGRTIKVDGGMSAHPVTLQGAHGVGVRFDYLFVYPIQRPGAPRTLERLVARVSGEVFYYLRSGTMHIHIADWSVSPTPARCDVRDGFIHPSYGDSAPEKAAPSGRPLDPYDRSDPEPKNGKCLRSTGT</sequence>
<dbReference type="Proteomes" id="UP000316096">
    <property type="component" value="Unassembled WGS sequence"/>
</dbReference>
<evidence type="ECO:0000256" key="1">
    <source>
        <dbReference type="SAM" id="MobiDB-lite"/>
    </source>
</evidence>
<protein>
    <submittedName>
        <fullName evidence="3">Uncharacterized protein</fullName>
    </submittedName>
</protein>
<organism evidence="3 4">
    <name type="scientific">Actinoallomurus bryophytorum</name>
    <dbReference type="NCBI Taxonomy" id="1490222"/>
    <lineage>
        <taxon>Bacteria</taxon>
        <taxon>Bacillati</taxon>
        <taxon>Actinomycetota</taxon>
        <taxon>Actinomycetes</taxon>
        <taxon>Streptosporangiales</taxon>
        <taxon>Thermomonosporaceae</taxon>
        <taxon>Actinoallomurus</taxon>
    </lineage>
</organism>
<dbReference type="EMBL" id="VFOZ01000001">
    <property type="protein sequence ID" value="TQL95390.1"/>
    <property type="molecule type" value="Genomic_DNA"/>
</dbReference>
<evidence type="ECO:0000256" key="2">
    <source>
        <dbReference type="SAM" id="Phobius"/>
    </source>
</evidence>
<keyword evidence="2" id="KW-1133">Transmembrane helix</keyword>
<evidence type="ECO:0000313" key="4">
    <source>
        <dbReference type="Proteomes" id="UP000316096"/>
    </source>
</evidence>
<reference evidence="3 4" key="1">
    <citation type="submission" date="2019-06" db="EMBL/GenBank/DDBJ databases">
        <title>Sequencing the genomes of 1000 actinobacteria strains.</title>
        <authorList>
            <person name="Klenk H.-P."/>
        </authorList>
    </citation>
    <scope>NUCLEOTIDE SEQUENCE [LARGE SCALE GENOMIC DNA]</scope>
    <source>
        <strain evidence="3 4">DSM 102200</strain>
    </source>
</reference>
<keyword evidence="2" id="KW-0812">Transmembrane</keyword>
<evidence type="ECO:0000313" key="3">
    <source>
        <dbReference type="EMBL" id="TQL95390.1"/>
    </source>
</evidence>
<dbReference type="AlphaFoldDB" id="A0A543CEF2"/>
<feature type="region of interest" description="Disordered" evidence="1">
    <location>
        <begin position="296"/>
        <end position="332"/>
    </location>
</feature>